<name>B6BGD1_SULGG</name>
<dbReference type="STRING" id="929558.SMGD1_1034"/>
<accession>B6BGD1</accession>
<dbReference type="AlphaFoldDB" id="B6BGD1"/>
<sequence length="84" mass="9762">MWLTSLKIAIIEKNTDSLDMLMNDIPELSDAKDIEQAIYLLREATEMLHTLQDETKISMGKIKKNIAFLRSTERQKINKLDIKL</sequence>
<evidence type="ECO:0000313" key="1">
    <source>
        <dbReference type="EMBL" id="EHP29558.1"/>
    </source>
</evidence>
<comment type="caution">
    <text evidence="1">The sequence shown here is derived from an EMBL/GenBank/DDBJ whole genome shotgun (WGS) entry which is preliminary data.</text>
</comment>
<reference evidence="1 2" key="1">
    <citation type="journal article" date="2012" name="Proc. Natl. Acad. Sci. U.S.A.">
        <title>Genome and physiology of a model Epsilonproteobacterium responsible for sulfide detoxification in marine oxygen depletion zones.</title>
        <authorList>
            <person name="Grote J."/>
            <person name="Schott T."/>
            <person name="Bruckner C.G."/>
            <person name="Glockner F.O."/>
            <person name="Jost G."/>
            <person name="Teeling H."/>
            <person name="Labrenz M."/>
            <person name="Jurgens K."/>
        </authorList>
    </citation>
    <scope>NUCLEOTIDE SEQUENCE [LARGE SCALE GENOMIC DNA]</scope>
    <source>
        <strain evidence="1 2">GD1</strain>
    </source>
</reference>
<evidence type="ECO:0000313" key="2">
    <source>
        <dbReference type="Proteomes" id="UP000006431"/>
    </source>
</evidence>
<protein>
    <submittedName>
        <fullName evidence="1">Uncharacterized protein</fullName>
    </submittedName>
</protein>
<dbReference type="PATRIC" id="fig|929558.5.peg.1029"/>
<dbReference type="EMBL" id="AFRZ01000001">
    <property type="protein sequence ID" value="EHP29558.1"/>
    <property type="molecule type" value="Genomic_DNA"/>
</dbReference>
<keyword evidence="2" id="KW-1185">Reference proteome</keyword>
<accession>H1FYD2</accession>
<dbReference type="OrthoDB" id="5334937at2"/>
<dbReference type="eggNOG" id="ENOG50307PY">
    <property type="taxonomic scope" value="Bacteria"/>
</dbReference>
<gene>
    <name evidence="1" type="ORF">SMGD1_1034</name>
</gene>
<dbReference type="HOGENOM" id="CLU_192776_0_0_7"/>
<organism evidence="1 2">
    <name type="scientific">Sulfurimonas gotlandica (strain DSM 19862 / JCM 16533 / GD1)</name>
    <dbReference type="NCBI Taxonomy" id="929558"/>
    <lineage>
        <taxon>Bacteria</taxon>
        <taxon>Pseudomonadati</taxon>
        <taxon>Campylobacterota</taxon>
        <taxon>Epsilonproteobacteria</taxon>
        <taxon>Campylobacterales</taxon>
        <taxon>Sulfurimonadaceae</taxon>
        <taxon>Sulfurimonas</taxon>
    </lineage>
</organism>
<dbReference type="RefSeq" id="WP_008335490.1">
    <property type="nucleotide sequence ID" value="NZ_AFRZ01000001.1"/>
</dbReference>
<proteinExistence type="predicted"/>
<dbReference type="Proteomes" id="UP000006431">
    <property type="component" value="Unassembled WGS sequence"/>
</dbReference>